<protein>
    <submittedName>
        <fullName evidence="1">Uncharacterized protein</fullName>
    </submittedName>
</protein>
<dbReference type="AlphaFoldDB" id="X1VP09"/>
<feature type="non-terminal residue" evidence="1">
    <location>
        <position position="42"/>
    </location>
</feature>
<accession>X1VP09</accession>
<proteinExistence type="predicted"/>
<organism evidence="1">
    <name type="scientific">marine sediment metagenome</name>
    <dbReference type="NCBI Taxonomy" id="412755"/>
    <lineage>
        <taxon>unclassified sequences</taxon>
        <taxon>metagenomes</taxon>
        <taxon>ecological metagenomes</taxon>
    </lineage>
</organism>
<dbReference type="EMBL" id="BARW01043157">
    <property type="protein sequence ID" value="GAJ18136.1"/>
    <property type="molecule type" value="Genomic_DNA"/>
</dbReference>
<evidence type="ECO:0000313" key="1">
    <source>
        <dbReference type="EMBL" id="GAJ18136.1"/>
    </source>
</evidence>
<name>X1VP09_9ZZZZ</name>
<comment type="caution">
    <text evidence="1">The sequence shown here is derived from an EMBL/GenBank/DDBJ whole genome shotgun (WGS) entry which is preliminary data.</text>
</comment>
<feature type="non-terminal residue" evidence="1">
    <location>
        <position position="1"/>
    </location>
</feature>
<reference evidence="1" key="1">
    <citation type="journal article" date="2014" name="Front. Microbiol.">
        <title>High frequency of phylogenetically diverse reductive dehalogenase-homologous genes in deep subseafloor sedimentary metagenomes.</title>
        <authorList>
            <person name="Kawai M."/>
            <person name="Futagami T."/>
            <person name="Toyoda A."/>
            <person name="Takaki Y."/>
            <person name="Nishi S."/>
            <person name="Hori S."/>
            <person name="Arai W."/>
            <person name="Tsubouchi T."/>
            <person name="Morono Y."/>
            <person name="Uchiyama I."/>
            <person name="Ito T."/>
            <person name="Fujiyama A."/>
            <person name="Inagaki F."/>
            <person name="Takami H."/>
        </authorList>
    </citation>
    <scope>NUCLEOTIDE SEQUENCE</scope>
    <source>
        <strain evidence="1">Expedition CK06-06</strain>
    </source>
</reference>
<sequence length="42" mass="4825">PNRLQGCYVSDAETERLVYFWGSQRKEEAAQLKVEELVSPPT</sequence>
<gene>
    <name evidence="1" type="ORF">S12H4_63427</name>
</gene>